<feature type="chain" id="PRO_5034534344" evidence="4">
    <location>
        <begin position="24"/>
        <end position="233"/>
    </location>
</feature>
<keyword evidence="3" id="KW-1133">Transmembrane helix</keyword>
<dbReference type="SUPFAM" id="SSF117281">
    <property type="entry name" value="Kelch motif"/>
    <property type="match status" value="1"/>
</dbReference>
<evidence type="ECO:0000256" key="1">
    <source>
        <dbReference type="ARBA" id="ARBA00022441"/>
    </source>
</evidence>
<proteinExistence type="predicted"/>
<keyword evidence="2" id="KW-0677">Repeat</keyword>
<keyword evidence="4" id="KW-0732">Signal</keyword>
<evidence type="ECO:0000256" key="2">
    <source>
        <dbReference type="ARBA" id="ARBA00022737"/>
    </source>
</evidence>
<dbReference type="Gene3D" id="2.120.10.80">
    <property type="entry name" value="Kelch-type beta propeller"/>
    <property type="match status" value="1"/>
</dbReference>
<keyword evidence="1" id="KW-0880">Kelch repeat</keyword>
<accession>A0A8H4AZP5</accession>
<comment type="caution">
    <text evidence="5">The sequence shown here is derived from an EMBL/GenBank/DDBJ whole genome shotgun (WGS) entry which is preliminary data.</text>
</comment>
<name>A0A8H4AZP5_GIGMA</name>
<keyword evidence="3" id="KW-0472">Membrane</keyword>
<keyword evidence="6" id="KW-1185">Reference proteome</keyword>
<sequence length="233" mass="26014">MKFFQNIQTFLLIIILLFSFVNCQNIPNPRSQPASSLIGNRLYFFGGDLSTTDSRNYSAANLTNEVWYLDLSSSFNTSNPPWNKDVGMPIGYFLGASCVNPIDNYIFLVGGLMYIPNTATINLGSSSVYVFNSNISLWTTPNIIGFNSSFKMRNQIQPVIDNYGKIYTFSGTNYTGFNEPYVNYNDMNILDTTSMTWSTLAISLNDPPLLLSYTATLLPTGIIVYIGGYTLNK</sequence>
<reference evidence="5 6" key="1">
    <citation type="journal article" date="2019" name="Environ. Microbiol.">
        <title>At the nexus of three kingdoms: the genome of the mycorrhizal fungus Gigaspora margarita provides insights into plant, endobacterial and fungal interactions.</title>
        <authorList>
            <person name="Venice F."/>
            <person name="Ghignone S."/>
            <person name="Salvioli di Fossalunga A."/>
            <person name="Amselem J."/>
            <person name="Novero M."/>
            <person name="Xianan X."/>
            <person name="Sedzielewska Toro K."/>
            <person name="Morin E."/>
            <person name="Lipzen A."/>
            <person name="Grigoriev I.V."/>
            <person name="Henrissat B."/>
            <person name="Martin F.M."/>
            <person name="Bonfante P."/>
        </authorList>
    </citation>
    <scope>NUCLEOTIDE SEQUENCE [LARGE SCALE GENOMIC DNA]</scope>
    <source>
        <strain evidence="5 6">BEG34</strain>
    </source>
</reference>
<dbReference type="InterPro" id="IPR015915">
    <property type="entry name" value="Kelch-typ_b-propeller"/>
</dbReference>
<evidence type="ECO:0000313" key="6">
    <source>
        <dbReference type="Proteomes" id="UP000439903"/>
    </source>
</evidence>
<gene>
    <name evidence="5" type="ORF">F8M41_000148</name>
</gene>
<dbReference type="PANTHER" id="PTHR46228">
    <property type="entry name" value="KELCH DOMAIN-CONTAINING PROTEIN"/>
    <property type="match status" value="1"/>
</dbReference>
<dbReference type="AlphaFoldDB" id="A0A8H4AZP5"/>
<keyword evidence="3" id="KW-0812">Transmembrane</keyword>
<evidence type="ECO:0000256" key="4">
    <source>
        <dbReference type="SAM" id="SignalP"/>
    </source>
</evidence>
<dbReference type="Proteomes" id="UP000439903">
    <property type="component" value="Unassembled WGS sequence"/>
</dbReference>
<evidence type="ECO:0000256" key="3">
    <source>
        <dbReference type="SAM" id="Phobius"/>
    </source>
</evidence>
<protein>
    <submittedName>
        <fullName evidence="5">Galactose oxidase</fullName>
    </submittedName>
</protein>
<organism evidence="5 6">
    <name type="scientific">Gigaspora margarita</name>
    <dbReference type="NCBI Taxonomy" id="4874"/>
    <lineage>
        <taxon>Eukaryota</taxon>
        <taxon>Fungi</taxon>
        <taxon>Fungi incertae sedis</taxon>
        <taxon>Mucoromycota</taxon>
        <taxon>Glomeromycotina</taxon>
        <taxon>Glomeromycetes</taxon>
        <taxon>Diversisporales</taxon>
        <taxon>Gigasporaceae</taxon>
        <taxon>Gigaspora</taxon>
    </lineage>
</organism>
<dbReference type="EMBL" id="WTPW01000101">
    <property type="protein sequence ID" value="KAF0548091.1"/>
    <property type="molecule type" value="Genomic_DNA"/>
</dbReference>
<feature type="transmembrane region" description="Helical" evidence="3">
    <location>
        <begin position="210"/>
        <end position="231"/>
    </location>
</feature>
<dbReference type="OrthoDB" id="432528at2759"/>
<feature type="signal peptide" evidence="4">
    <location>
        <begin position="1"/>
        <end position="23"/>
    </location>
</feature>
<evidence type="ECO:0000313" key="5">
    <source>
        <dbReference type="EMBL" id="KAF0548091.1"/>
    </source>
</evidence>
<dbReference type="PANTHER" id="PTHR46228:SF2">
    <property type="entry name" value="KELCH REPEAT PROTEIN (AFU_ORTHOLOGUE AFUA_4G14350)"/>
    <property type="match status" value="1"/>
</dbReference>